<feature type="compositionally biased region" description="Polar residues" evidence="1">
    <location>
        <begin position="692"/>
        <end position="702"/>
    </location>
</feature>
<dbReference type="SMART" id="SM00233">
    <property type="entry name" value="PH"/>
    <property type="match status" value="1"/>
</dbReference>
<feature type="region of interest" description="Disordered" evidence="1">
    <location>
        <begin position="1254"/>
        <end position="1311"/>
    </location>
</feature>
<feature type="compositionally biased region" description="Low complexity" evidence="1">
    <location>
        <begin position="861"/>
        <end position="883"/>
    </location>
</feature>
<feature type="compositionally biased region" description="Basic and acidic residues" evidence="1">
    <location>
        <begin position="2770"/>
        <end position="2788"/>
    </location>
</feature>
<feature type="region of interest" description="Disordered" evidence="1">
    <location>
        <begin position="148"/>
        <end position="217"/>
    </location>
</feature>
<feature type="region of interest" description="Disordered" evidence="1">
    <location>
        <begin position="1071"/>
        <end position="1204"/>
    </location>
</feature>
<feature type="region of interest" description="Disordered" evidence="1">
    <location>
        <begin position="3120"/>
        <end position="3185"/>
    </location>
</feature>
<feature type="compositionally biased region" description="Basic and acidic residues" evidence="1">
    <location>
        <begin position="2886"/>
        <end position="2896"/>
    </location>
</feature>
<feature type="region of interest" description="Disordered" evidence="1">
    <location>
        <begin position="2373"/>
        <end position="2487"/>
    </location>
</feature>
<feature type="compositionally biased region" description="Polar residues" evidence="1">
    <location>
        <begin position="19"/>
        <end position="28"/>
    </location>
</feature>
<feature type="compositionally biased region" description="Pro residues" evidence="1">
    <location>
        <begin position="2174"/>
        <end position="2198"/>
    </location>
</feature>
<feature type="compositionally biased region" description="Low complexity" evidence="1">
    <location>
        <begin position="1151"/>
        <end position="1198"/>
    </location>
</feature>
<feature type="compositionally biased region" description="Low complexity" evidence="1">
    <location>
        <begin position="326"/>
        <end position="346"/>
    </location>
</feature>
<feature type="compositionally biased region" description="Polar residues" evidence="1">
    <location>
        <begin position="360"/>
        <end position="387"/>
    </location>
</feature>
<gene>
    <name evidence="3" type="ORF">QCA50_018309</name>
</gene>
<proteinExistence type="predicted"/>
<feature type="compositionally biased region" description="Basic and acidic residues" evidence="1">
    <location>
        <begin position="3247"/>
        <end position="3273"/>
    </location>
</feature>
<feature type="region of interest" description="Disordered" evidence="1">
    <location>
        <begin position="229"/>
        <end position="346"/>
    </location>
</feature>
<feature type="compositionally biased region" description="Low complexity" evidence="1">
    <location>
        <begin position="29"/>
        <end position="51"/>
    </location>
</feature>
<feature type="region of interest" description="Disordered" evidence="1">
    <location>
        <begin position="3549"/>
        <end position="3590"/>
    </location>
</feature>
<evidence type="ECO:0000256" key="1">
    <source>
        <dbReference type="SAM" id="MobiDB-lite"/>
    </source>
</evidence>
<feature type="compositionally biased region" description="Basic residues" evidence="1">
    <location>
        <begin position="2687"/>
        <end position="2701"/>
    </location>
</feature>
<feature type="compositionally biased region" description="Basic residues" evidence="1">
    <location>
        <begin position="2520"/>
        <end position="2539"/>
    </location>
</feature>
<feature type="compositionally biased region" description="Polar residues" evidence="1">
    <location>
        <begin position="2915"/>
        <end position="2928"/>
    </location>
</feature>
<feature type="compositionally biased region" description="Low complexity" evidence="1">
    <location>
        <begin position="1497"/>
        <end position="1528"/>
    </location>
</feature>
<feature type="compositionally biased region" description="Low complexity" evidence="1">
    <location>
        <begin position="890"/>
        <end position="905"/>
    </location>
</feature>
<feature type="compositionally biased region" description="Low complexity" evidence="1">
    <location>
        <begin position="68"/>
        <end position="81"/>
    </location>
</feature>
<feature type="compositionally biased region" description="Low complexity" evidence="1">
    <location>
        <begin position="283"/>
        <end position="311"/>
    </location>
</feature>
<comment type="caution">
    <text evidence="3">The sequence shown here is derived from an EMBL/GenBank/DDBJ whole genome shotgun (WGS) entry which is preliminary data.</text>
</comment>
<feature type="region of interest" description="Disordered" evidence="1">
    <location>
        <begin position="1806"/>
        <end position="1975"/>
    </location>
</feature>
<feature type="compositionally biased region" description="Low complexity" evidence="1">
    <location>
        <begin position="797"/>
        <end position="819"/>
    </location>
</feature>
<feature type="compositionally biased region" description="Low complexity" evidence="1">
    <location>
        <begin position="1878"/>
        <end position="1887"/>
    </location>
</feature>
<feature type="compositionally biased region" description="Pro residues" evidence="1">
    <location>
        <begin position="1708"/>
        <end position="1722"/>
    </location>
</feature>
<feature type="compositionally biased region" description="Polar residues" evidence="1">
    <location>
        <begin position="915"/>
        <end position="960"/>
    </location>
</feature>
<accession>A0AAW0FEU2</accession>
<feature type="compositionally biased region" description="Basic and acidic residues" evidence="1">
    <location>
        <begin position="2657"/>
        <end position="2666"/>
    </location>
</feature>
<feature type="region of interest" description="Disordered" evidence="1">
    <location>
        <begin position="854"/>
        <end position="999"/>
    </location>
</feature>
<feature type="region of interest" description="Disordered" evidence="1">
    <location>
        <begin position="2505"/>
        <end position="2946"/>
    </location>
</feature>
<evidence type="ECO:0000259" key="2">
    <source>
        <dbReference type="SMART" id="SM00233"/>
    </source>
</evidence>
<keyword evidence="4" id="KW-1185">Reference proteome</keyword>
<feature type="compositionally biased region" description="Low complexity" evidence="1">
    <location>
        <begin position="1293"/>
        <end position="1311"/>
    </location>
</feature>
<feature type="compositionally biased region" description="Polar residues" evidence="1">
    <location>
        <begin position="1"/>
        <end position="10"/>
    </location>
</feature>
<sequence length="3590" mass="390859">MTDYSSTTGGPRSPLFGTATFSTLSATQTPLSPSRLSSSSTRSYTPTPSSYDSDDVSSNGQMRRIVVSGSPSSSRDSYSDTYTEDDSDLGQSLAQLDEEIGSAIQSWTASPTARTFPESDLPTALSITDYNSILDRDRRVLSTISEHTENISSRPTSFAQSGGAPGSRPVTHYSTSGDNRRSMHVDAGPSMSSHVRSATEPQRTLTPGPRPPPGTRVGEKVAFFEQRSGATSPFIPGHSRTASAPSGPRPQGSIATSTTQSQSMPTMSTFTSGYSGTTGYGSSGYTTTGYGTGTYTSSRPSSPTKSSWGSSAVSEDTRTTPRTSHTYSRSVGGTSTYTGTGTDTYTRTYTGSVTNTDTLTQTYTAPTSDTYTQTASSLRRPQASPRSPLSAVRNIMQKWREQTPSLAKTARSSTTPSPEGGMRRGSRRTRDRAMDSARRVSASSVPDDDDRSMRSDSDIHSVSDELPPPFDLAALGQYAGTTSEPTRFGNLWYLNVHAPPPYRWQRCQALLYPRMLLLTWIAPNGGRGVVTLDLLTCTEVGSTRSPMDPRTADDVGTQAAREQAYADIDLMTLLLPFHLLYGDGVERLAAESPGERARWVEAIWEILNRSVSIPDRSVTGSPTGSIRTIRTINSSVSSHSESGSSSTGFQFFRLSAIPDMSDLHSLDGSSTLSRRASLISTQNTRTLDDSALSGSSYLQPTGTGVIGPTRMRSLRRTSSLTDLGEDIESAARLARQARGGLGFGLGLVGLPVGEGAPVTVSSGPRLRGDVRLTPPPRSRASSRTRGSSETSSDDAFFSAGSRSATTRTPTSSYYSSSSFTRGLLSGDTGVEITSGTGTNIVTSTLSYRGTASASMLGDSHTGTTPYGSSATPTSSGTSLTRSGGMRRRTGTLSSRSYTTSYLSGSEEYSDKENTDSYTYTGTRSYTDSRYNSGFSTLESYSYGASRSATPSRTDLSSSRPASYISDGTEESVPEGVRDEPTPSEYATAKSPSDSLASLPTIPSISDYETAEVCSTTYDTAEPYPSTPTATDFQTAELCPTETESEYVTCEICGSEISTEYQTAECHCKKTERAPSITETPSSVSTVPLTPSMVPLPKSAPASTYSPSEVSDIELSSEEPVPTPSSVSTPSFSLTSESETLPGPSPIPSPLPDLSLTPLETISTPTESSVITSSSEVSLTVPSSLQRASVSSPSLLGSSWGNESDRSYESSVLRASPSIRSVAVPDIHDTSFETSGLRPSASPSVESEVDLTIMTPASEVSTPSISSPSIVSSESITPTPSTLSLPPSVPSPTPVSTEKSQVSLSRTPSSVSTASSISMRSSVFYPRSLFEEPLDQDLDDISTEPSLLSTAISSVSSSPPLPILPVSPRDIALPSSPAPSVSFSVSVSTPRGDIPSIRDSLLTVPSEQSRSPGPSHILTHDVNVLLRHLHELEETRGPQIQEILENVRTIRDNVIELMEERQSREVIVEHIERVREVEDLPPPVPMKDSAAGGDSEISSVRSAASRRIAPSPLPRSAQRPSTTPRLIPIPVTPPPMRKRLASPDTLTETMSFLSSHHSDDFSLMESESYPGRAPSPSWSSPSSSPSSSPVSSLSVPLPEESASVSSISPESSVSYEDTRHLRPPASPTPSSTSSATARPIPPPDVLRLRELLQDVQHQVNALGAEQNSANHMLDNLIHRPTGTDMDTQNRLYRIEEIVQRILDQLAHPAPAPAPAPVPTPGPAPSIQRDDMSDSYTSSSHVSSALARLQEAFRTGFGEEPPPLHMPRPMHAGPTFSELLAQTLATEAPPPRSPIQPPPALITLQFRPGARAARPRSASPTFETTLPDRAQTVPITRPVVFSESRSRPQRVPHRRRQAAPPSSIAESTAYIPPVVPIPAPGTRVRTPGPGTAPPPPDNGEDIDMEREVRNLRSQRRPDQADGVYRPGGPTPPPQEQQQHRPPSAPADLGSQDDGRGPQTWYTRPTTMGDASAGQASQPGQFVVPPPGTFVTVPAPVSTGAPGQPPVIPQMQPIQPPPTILQLPPTFDDIVALLRENRLAHVATIEQQREIMRYLQGLNEWLERDVHDRQSEIRSVNARLDNLADHFDDMMDRRPGAATPAPAGATVVVPPGPAPSAGPVIFQPQPSGQLPPGFQPTPTPVHLGGRPHGTPFPVDRTPTPPYTPVIPAGRSEEDIVIPPPPPGMPVPVIPDLPAGYPPQPQQQPHRRPYQQQEDEDMVIPPTPSGQSSSSGSSGEYRDQQPIHVIPPPMGEQVAVIPPPPTVVHVHTSHSRSRSRSSSSSGSRRTQYEPGVSHHEPPHVIHLPPSHSPADADAVPIPIPHSPQPQQQQPTVIVTGGQAGPGPAPEVGGPSPPITVLPPAQGYPPGVLPHGVQVPMQDVVSPQPTPMVIREDDPRRMEVHHTYSRSPSPSPSQEYGDRSRRPSHRSRRHGSSRGSPRSSPQIIRMERTHTSRSSSPSRHTPPPIVIPGQMPSGYQYPQGQQAPPIVIPPAMPMPMQQPMMAPQPTVLPTIPPSAPQGTVTIMRSRSRSSSRSSRRHSHGRRSPRTPVIVQAAPPVLTQAPSRPRSRSPIRIVEGGRTGSHRTPPPIVPASTVVIPRTEGDYRDRERDRDKRGDGDRYRDDRDRYRGDREGDRGYRDRPSQYRGDRYGDSGYRRRRNGRSRSRSDSRDRYGRRSHRSRRAPSYSSASDRSRSRTGGRRRYPSHSMRRSPSLEYAPSRAHTGRTHRSGSAVRPTVVVHASSARTLSPQSPVRIGIQRSGTARSRTSRRPQSPVSVHEYEPGRSPRVVRGDDYRSRSPTLIGDRHTAPTRITHHTTPRSPSPTETARPHPHRPPAATEYSDHDDRSPTRSPPIVRTIPPHTPRTPRQQVPTIMEIEGSHAPSEGIPPSRRGRRPSEVSHHVFEPEEEQDYGRGPTISGEPSRASSLERSYSQSDAPSIIPQPRIRVPASPRSSVRQQLQQAGPDVPVIPYLPTHMEEDDVPTPVPAPMPRIEATVPSVVHEVPVSEGPPEVHHIPPPSGVYAIPPSEDVRTDMPVAVPFQPHAPTSFDDLALADAERERVERFEDMEKQLIETVQVTEEGEQRREETFRSNEDERERLFLEHEARREAEAKAREEELLRNLEDRLAAIPVPPPPGALDEEHPPTEPPLHLAEIPHSEHEPSASPSRASSMRAPSIVDVDAERRTLVEATSRYSQELRDIIEAERDEARRQIDAERAERERRDEELAAERQRMDEEHQTHVRLLQEQIAALQAEKDERQAREMEDAQRHENERGEDNERAEQQAAQLADITNLVSEQRDECVRKRELQDQRWEEKQERRQMKDMMLNNMQEMISRLIQEKEECKIREDERMEQLTSAMQAMQHQTLQTMTSLKEEISDSLRQMAEDCRDQLDQQTNTILHAAEESAQKRVPFNVQQYLDEFSKSLAAEVRLLIMEVGKLHERRRTLQFQIGALLQDKAKYGPGGIYEDTWKPEGYEPSIHQEPIPEPPPPPMEGARPAWRQVRNRVRRVRNGGSGARPPHIAPQAPVAAAPVHIPPTNIPYPGVQPARASWNPTVWHPPQNPNISPVDPMIPQEMLHPPVPSPGLFGPRSPSSSIHRG</sequence>
<feature type="compositionally biased region" description="Low complexity" evidence="1">
    <location>
        <begin position="1732"/>
        <end position="1741"/>
    </location>
</feature>
<feature type="compositionally biased region" description="Basic and acidic residues" evidence="1">
    <location>
        <begin position="1903"/>
        <end position="1917"/>
    </location>
</feature>
<feature type="compositionally biased region" description="Polar residues" evidence="1">
    <location>
        <begin position="402"/>
        <end position="417"/>
    </location>
</feature>
<feature type="region of interest" description="Disordered" evidence="1">
    <location>
        <begin position="1561"/>
        <end position="1641"/>
    </location>
</feature>
<feature type="region of interest" description="Disordered" evidence="1">
    <location>
        <begin position="3247"/>
        <end position="3275"/>
    </location>
</feature>
<feature type="compositionally biased region" description="Low complexity" evidence="1">
    <location>
        <begin position="1257"/>
        <end position="1285"/>
    </location>
</feature>
<feature type="region of interest" description="Disordered" evidence="1">
    <location>
        <begin position="1478"/>
        <end position="1540"/>
    </location>
</feature>
<name>A0AAW0FEU2_9APHY</name>
<feature type="compositionally biased region" description="Low complexity" evidence="1">
    <location>
        <begin position="778"/>
        <end position="790"/>
    </location>
</feature>
<feature type="compositionally biased region" description="Low complexity" evidence="1">
    <location>
        <begin position="1573"/>
        <end position="1614"/>
    </location>
</feature>
<feature type="compositionally biased region" description="Low complexity" evidence="1">
    <location>
        <begin position="2320"/>
        <end position="2332"/>
    </location>
</feature>
<protein>
    <recommendedName>
        <fullName evidence="2">PH domain-containing protein</fullName>
    </recommendedName>
</protein>
<feature type="compositionally biased region" description="Polar residues" evidence="1">
    <location>
        <begin position="190"/>
        <end position="200"/>
    </location>
</feature>
<feature type="compositionally biased region" description="Polar residues" evidence="1">
    <location>
        <begin position="148"/>
        <end position="160"/>
    </location>
</feature>
<feature type="compositionally biased region" description="Low complexity" evidence="1">
    <location>
        <begin position="1074"/>
        <end position="1094"/>
    </location>
</feature>
<feature type="compositionally biased region" description="Basic and acidic residues" evidence="1">
    <location>
        <begin position="2593"/>
        <end position="2647"/>
    </location>
</feature>
<organism evidence="3 4">
    <name type="scientific">Cerrena zonata</name>
    <dbReference type="NCBI Taxonomy" id="2478898"/>
    <lineage>
        <taxon>Eukaryota</taxon>
        <taxon>Fungi</taxon>
        <taxon>Dikarya</taxon>
        <taxon>Basidiomycota</taxon>
        <taxon>Agaricomycotina</taxon>
        <taxon>Agaricomycetes</taxon>
        <taxon>Polyporales</taxon>
        <taxon>Cerrenaceae</taxon>
        <taxon>Cerrena</taxon>
    </lineage>
</organism>
<feature type="compositionally biased region" description="Basic and acidic residues" evidence="1">
    <location>
        <begin position="2385"/>
        <end position="2397"/>
    </location>
</feature>
<feature type="compositionally biased region" description="Basic residues" evidence="1">
    <location>
        <begin position="2417"/>
        <end position="2427"/>
    </location>
</feature>
<feature type="compositionally biased region" description="Basic and acidic residues" evidence="1">
    <location>
        <begin position="451"/>
        <end position="463"/>
    </location>
</feature>
<feature type="compositionally biased region" description="Basic residues" evidence="1">
    <location>
        <begin position="1845"/>
        <end position="1855"/>
    </location>
</feature>
<feature type="region of interest" description="Disordered" evidence="1">
    <location>
        <begin position="689"/>
        <end position="713"/>
    </location>
</feature>
<feature type="region of interest" description="Disordered" evidence="1">
    <location>
        <begin position="1707"/>
        <end position="1741"/>
    </location>
</feature>
<feature type="compositionally biased region" description="Low complexity" evidence="1">
    <location>
        <begin position="256"/>
        <end position="275"/>
    </location>
</feature>
<feature type="compositionally biased region" description="Low complexity" evidence="1">
    <location>
        <begin position="1806"/>
        <end position="1818"/>
    </location>
</feature>
<evidence type="ECO:0000313" key="4">
    <source>
        <dbReference type="Proteomes" id="UP001385951"/>
    </source>
</evidence>
<feature type="compositionally biased region" description="Polar residues" evidence="1">
    <location>
        <begin position="2400"/>
        <end position="2409"/>
    </location>
</feature>
<reference evidence="3 4" key="1">
    <citation type="submission" date="2022-09" db="EMBL/GenBank/DDBJ databases">
        <authorList>
            <person name="Palmer J.M."/>
        </authorList>
    </citation>
    <scope>NUCLEOTIDE SEQUENCE [LARGE SCALE GENOMIC DNA]</scope>
    <source>
        <strain evidence="3 4">DSM 7382</strain>
    </source>
</reference>
<feature type="domain" description="PH" evidence="2">
    <location>
        <begin position="485"/>
        <end position="610"/>
    </location>
</feature>
<feature type="region of interest" description="Disordered" evidence="1">
    <location>
        <begin position="2168"/>
        <end position="2346"/>
    </location>
</feature>
<feature type="compositionally biased region" description="Low complexity" evidence="1">
    <location>
        <begin position="3154"/>
        <end position="3167"/>
    </location>
</feature>
<dbReference type="InterPro" id="IPR001849">
    <property type="entry name" value="PH_domain"/>
</dbReference>
<feature type="region of interest" description="Disordered" evidence="1">
    <location>
        <begin position="3204"/>
        <end position="3228"/>
    </location>
</feature>
<dbReference type="EMBL" id="JASBNA010000068">
    <property type="protein sequence ID" value="KAK7678727.1"/>
    <property type="molecule type" value="Genomic_DNA"/>
</dbReference>
<feature type="compositionally biased region" description="Low complexity" evidence="1">
    <location>
        <begin position="2463"/>
        <end position="2480"/>
    </location>
</feature>
<feature type="compositionally biased region" description="Polar residues" evidence="1">
    <location>
        <begin position="989"/>
        <end position="999"/>
    </location>
</feature>
<feature type="region of interest" description="Disordered" evidence="1">
    <location>
        <begin position="1"/>
        <end position="90"/>
    </location>
</feature>
<feature type="compositionally biased region" description="Low complexity" evidence="1">
    <location>
        <begin position="1627"/>
        <end position="1637"/>
    </location>
</feature>
<feature type="compositionally biased region" description="Low complexity" evidence="1">
    <location>
        <begin position="2272"/>
        <end position="2281"/>
    </location>
</feature>
<evidence type="ECO:0000313" key="3">
    <source>
        <dbReference type="EMBL" id="KAK7678727.1"/>
    </source>
</evidence>
<feature type="region of interest" description="Disordered" evidence="1">
    <location>
        <begin position="757"/>
        <end position="819"/>
    </location>
</feature>
<feature type="compositionally biased region" description="Low complexity" evidence="1">
    <location>
        <begin position="1117"/>
        <end position="1141"/>
    </location>
</feature>
<dbReference type="Proteomes" id="UP001385951">
    <property type="component" value="Unassembled WGS sequence"/>
</dbReference>
<feature type="compositionally biased region" description="Low complexity" evidence="1">
    <location>
        <begin position="2844"/>
        <end position="2865"/>
    </location>
</feature>
<feature type="region of interest" description="Disordered" evidence="1">
    <location>
        <begin position="360"/>
        <end position="466"/>
    </location>
</feature>
<feature type="compositionally biased region" description="Low complexity" evidence="1">
    <location>
        <begin position="2221"/>
        <end position="2231"/>
    </location>
</feature>